<dbReference type="Pfam" id="PF10142">
    <property type="entry name" value="PhoPQ_related"/>
    <property type="match status" value="1"/>
</dbReference>
<dbReference type="PANTHER" id="PTHR31497:SF0">
    <property type="entry name" value="AUTOCRINE PROLIFERATION REPRESSOR PROTEIN A"/>
    <property type="match status" value="1"/>
</dbReference>
<dbReference type="EMBL" id="SJPH01000004">
    <property type="protein sequence ID" value="TWT43408.1"/>
    <property type="molecule type" value="Genomic_DNA"/>
</dbReference>
<dbReference type="InterPro" id="IPR009199">
    <property type="entry name" value="PhoPQ-act_pathogen-rel_PqaA"/>
</dbReference>
<proteinExistence type="predicted"/>
<feature type="chain" id="PRO_5023068012" evidence="1">
    <location>
        <begin position="28"/>
        <end position="471"/>
    </location>
</feature>
<name>A0A5C5VXN8_9BACT</name>
<sequence length="471" mass="50785" precursor="true">MRLNFLCALVVAGGAILATRPAVFAQAAAPVATAPAVSPLDDYVAAADDTFAWRVLSKQAHEDRTELVLEMTSQRWRDDDEVSRGVWRHGITLVIPHSAQSDAALLYIAGGSNNDPPPNAASNQIREAALASRSVAAMLTCVPNQPTIVYGSDAPHRDRYEDDLLAATWNRFAATEDPTWLAQLAMAKSAVRAMDAVQAAVAEVDGAPAIKRFTVAGASKRGWTTWLTAIVDKRVAAIAPIVIDMLNIGPSMRHHRACYGAWSRALKDYEKQGIADKLDQPEGQAILSIVDPYAYRSRLSLPKVMVNAAGDEFFLPDSSRFYYDDLIGEKHLSYTPNTGHSLRGTDALETVIALHASVAHGLTRPTVTWTGDSTGAEHVVTCSAKPIEAVLWRAVNPAGRDFRHALIGAAYESRPLEADGSGTYRIAIEPPAEGYSATFARFTFDIGAGVPWRISTPVWVAPDVEPFAGGE</sequence>
<evidence type="ECO:0000313" key="2">
    <source>
        <dbReference type="EMBL" id="TWT43408.1"/>
    </source>
</evidence>
<reference evidence="2 3" key="1">
    <citation type="submission" date="2019-02" db="EMBL/GenBank/DDBJ databases">
        <title>Deep-cultivation of Planctomycetes and their phenomic and genomic characterization uncovers novel biology.</title>
        <authorList>
            <person name="Wiegand S."/>
            <person name="Jogler M."/>
            <person name="Boedeker C."/>
            <person name="Pinto D."/>
            <person name="Vollmers J."/>
            <person name="Rivas-Marin E."/>
            <person name="Kohn T."/>
            <person name="Peeters S.H."/>
            <person name="Heuer A."/>
            <person name="Rast P."/>
            <person name="Oberbeckmann S."/>
            <person name="Bunk B."/>
            <person name="Jeske O."/>
            <person name="Meyerdierks A."/>
            <person name="Storesund J.E."/>
            <person name="Kallscheuer N."/>
            <person name="Luecker S."/>
            <person name="Lage O.M."/>
            <person name="Pohl T."/>
            <person name="Merkel B.J."/>
            <person name="Hornburger P."/>
            <person name="Mueller R.-W."/>
            <person name="Bruemmer F."/>
            <person name="Labrenz M."/>
            <person name="Spormann A.M."/>
            <person name="Op Den Camp H."/>
            <person name="Overmann J."/>
            <person name="Amann R."/>
            <person name="Jetten M.S.M."/>
            <person name="Mascher T."/>
            <person name="Medema M.H."/>
            <person name="Devos D.P."/>
            <person name="Kaster A.-K."/>
            <person name="Ovreas L."/>
            <person name="Rohde M."/>
            <person name="Galperin M.Y."/>
            <person name="Jogler C."/>
        </authorList>
    </citation>
    <scope>NUCLEOTIDE SEQUENCE [LARGE SCALE GENOMIC DNA]</scope>
    <source>
        <strain evidence="2 3">Pla111</strain>
    </source>
</reference>
<dbReference type="RefSeq" id="WP_146574486.1">
    <property type="nucleotide sequence ID" value="NZ_SJPH01000004.1"/>
</dbReference>
<gene>
    <name evidence="2" type="ORF">Pla111_23590</name>
</gene>
<dbReference type="SUPFAM" id="SSF53474">
    <property type="entry name" value="alpha/beta-Hydrolases"/>
    <property type="match status" value="1"/>
</dbReference>
<dbReference type="Proteomes" id="UP000318995">
    <property type="component" value="Unassembled WGS sequence"/>
</dbReference>
<dbReference type="Gene3D" id="3.40.50.1820">
    <property type="entry name" value="alpha/beta hydrolase"/>
    <property type="match status" value="1"/>
</dbReference>
<comment type="caution">
    <text evidence="2">The sequence shown here is derived from an EMBL/GenBank/DDBJ whole genome shotgun (WGS) entry which is preliminary data.</text>
</comment>
<evidence type="ECO:0000313" key="3">
    <source>
        <dbReference type="Proteomes" id="UP000318995"/>
    </source>
</evidence>
<accession>A0A5C5VXN8</accession>
<feature type="signal peptide" evidence="1">
    <location>
        <begin position="1"/>
        <end position="27"/>
    </location>
</feature>
<evidence type="ECO:0000256" key="1">
    <source>
        <dbReference type="SAM" id="SignalP"/>
    </source>
</evidence>
<protein>
    <submittedName>
        <fullName evidence="2">PhoPQ-activated pathogenicity-related protein</fullName>
    </submittedName>
</protein>
<dbReference type="PIRSF" id="PIRSF014728">
    <property type="entry name" value="PqaA"/>
    <property type="match status" value="1"/>
</dbReference>
<dbReference type="PANTHER" id="PTHR31497">
    <property type="entry name" value="AUTOCRINE PROLIFERATION REPRESSOR PROTEIN A"/>
    <property type="match status" value="1"/>
</dbReference>
<dbReference type="AlphaFoldDB" id="A0A5C5VXN8"/>
<keyword evidence="1" id="KW-0732">Signal</keyword>
<dbReference type="InterPro" id="IPR029058">
    <property type="entry name" value="AB_hydrolase_fold"/>
</dbReference>
<organism evidence="2 3">
    <name type="scientific">Botrimarina hoheduenensis</name>
    <dbReference type="NCBI Taxonomy" id="2528000"/>
    <lineage>
        <taxon>Bacteria</taxon>
        <taxon>Pseudomonadati</taxon>
        <taxon>Planctomycetota</taxon>
        <taxon>Planctomycetia</taxon>
        <taxon>Pirellulales</taxon>
        <taxon>Lacipirellulaceae</taxon>
        <taxon>Botrimarina</taxon>
    </lineage>
</organism>
<dbReference type="OrthoDB" id="8950502at2"/>
<keyword evidence="3" id="KW-1185">Reference proteome</keyword>